<dbReference type="InterPro" id="IPR008331">
    <property type="entry name" value="Ferritin_DPS_dom"/>
</dbReference>
<evidence type="ECO:0000256" key="6">
    <source>
        <dbReference type="ARBA" id="ARBA00045578"/>
    </source>
</evidence>
<dbReference type="InterPro" id="IPR009040">
    <property type="entry name" value="Ferritin-like_diiron"/>
</dbReference>
<keyword evidence="11" id="KW-1185">Reference proteome</keyword>
<dbReference type="GO" id="GO:0044754">
    <property type="term" value="C:autolysosome"/>
    <property type="evidence" value="ECO:0007669"/>
    <property type="project" value="UniProtKB-SubCell"/>
</dbReference>
<dbReference type="InterPro" id="IPR009078">
    <property type="entry name" value="Ferritin-like_SF"/>
</dbReference>
<feature type="binding site" evidence="8">
    <location>
        <position position="113"/>
    </location>
    <ligand>
        <name>Fe cation</name>
        <dbReference type="ChEBI" id="CHEBI:24875"/>
        <label>1</label>
    </ligand>
</feature>
<protein>
    <recommendedName>
        <fullName evidence="9">Ferritin</fullName>
    </recommendedName>
</protein>
<feature type="domain" description="Ferritin-like diiron" evidence="10">
    <location>
        <begin position="1"/>
        <end position="131"/>
    </location>
</feature>
<sequence length="159" mass="18134">MHLQASYTYLALSFYFDHVALESVGRFSGNWPRRSTRAPSVLKMQNQCGGRPLFQEEQKPPQYEWGKTQDAVGAAVLAQKNLKKTLEDPPALGCAPAYPRVCDFRESRFREKQVKLIKKMGDHMTNLRRPAGPQAGLGEYPFEKLTFQNHQEPPEPSRL</sequence>
<dbReference type="InParanoid" id="A0A6J3RYI1"/>
<keyword evidence="4 8" id="KW-0408">Iron</keyword>
<dbReference type="GO" id="GO:0008198">
    <property type="term" value="F:ferrous iron binding"/>
    <property type="evidence" value="ECO:0007669"/>
    <property type="project" value="TreeGrafter"/>
</dbReference>
<evidence type="ECO:0000256" key="5">
    <source>
        <dbReference type="ARBA" id="ARBA00044942"/>
    </source>
</evidence>
<reference evidence="12" key="1">
    <citation type="submission" date="2025-08" db="UniProtKB">
        <authorList>
            <consortium name="RefSeq"/>
        </authorList>
    </citation>
    <scope>IDENTIFICATION</scope>
    <source>
        <tissue evidence="12">Spleen</tissue>
    </source>
</reference>
<dbReference type="GO" id="GO:0006879">
    <property type="term" value="P:intracellular iron ion homeostasis"/>
    <property type="evidence" value="ECO:0007669"/>
    <property type="project" value="UniProtKB-KW"/>
</dbReference>
<comment type="function">
    <text evidence="6">Stores iron in a soluble, non-toxic, readily available form. Important for iron homeostasis. Iron is taken up in the ferrous form and deposited as ferric hydroxides after oxidation. Also plays a role in delivery of iron to cells. Mediates iron uptake in capsule cells of the developing kidney. Delivery to lysosomes by the cargo receptor NCOA4 for autophagic degradation and release or iron.</text>
</comment>
<evidence type="ECO:0000256" key="8">
    <source>
        <dbReference type="PIRSR" id="PIRSR601519-1"/>
    </source>
</evidence>
<dbReference type="InterPro" id="IPR012347">
    <property type="entry name" value="Ferritin-like"/>
</dbReference>
<comment type="subunit">
    <text evidence="7">Oligomer of 24 subunits. There are two types of subunits: L (light) chain and H (heavy) chain. The major chain can be light or heavy, depending on the species and tissue type. The functional molecule forms a roughly spherical shell with a diameter of 12 nm and contains a central cavity into which the insoluble mineral iron core is deposited. Interacts with NCOA4.</text>
</comment>
<dbReference type="SUPFAM" id="SSF47240">
    <property type="entry name" value="Ferritin-like"/>
    <property type="match status" value="1"/>
</dbReference>
<dbReference type="Pfam" id="PF00210">
    <property type="entry name" value="Ferritin"/>
    <property type="match status" value="1"/>
</dbReference>
<evidence type="ECO:0000256" key="1">
    <source>
        <dbReference type="ARBA" id="ARBA00007513"/>
    </source>
</evidence>
<dbReference type="InterPro" id="IPR001519">
    <property type="entry name" value="Ferritin"/>
</dbReference>
<evidence type="ECO:0000256" key="4">
    <source>
        <dbReference type="ARBA" id="ARBA00023004"/>
    </source>
</evidence>
<comment type="subcellular location">
    <subcellularLocation>
        <location evidence="5">Autolysosome</location>
    </subcellularLocation>
</comment>
<dbReference type="OrthoDB" id="186462at2759"/>
<dbReference type="PROSITE" id="PS50905">
    <property type="entry name" value="FERRITIN_LIKE"/>
    <property type="match status" value="1"/>
</dbReference>
<dbReference type="Gene3D" id="1.20.1260.10">
    <property type="match status" value="1"/>
</dbReference>
<organism evidence="11 12">
    <name type="scientific">Tursiops truncatus</name>
    <name type="common">Atlantic bottle-nosed dolphin</name>
    <name type="synonym">Delphinus truncatus</name>
    <dbReference type="NCBI Taxonomy" id="9739"/>
    <lineage>
        <taxon>Eukaryota</taxon>
        <taxon>Metazoa</taxon>
        <taxon>Chordata</taxon>
        <taxon>Craniata</taxon>
        <taxon>Vertebrata</taxon>
        <taxon>Euteleostomi</taxon>
        <taxon>Mammalia</taxon>
        <taxon>Eutheria</taxon>
        <taxon>Laurasiatheria</taxon>
        <taxon>Artiodactyla</taxon>
        <taxon>Whippomorpha</taxon>
        <taxon>Cetacea</taxon>
        <taxon>Odontoceti</taxon>
        <taxon>Delphinidae</taxon>
        <taxon>Tursiops</taxon>
    </lineage>
</organism>
<dbReference type="PANTHER" id="PTHR11431:SF47">
    <property type="entry name" value="FERRITIN LIGHT CHAIN"/>
    <property type="match status" value="1"/>
</dbReference>
<dbReference type="GO" id="GO:0008199">
    <property type="term" value="F:ferric iron binding"/>
    <property type="evidence" value="ECO:0007669"/>
    <property type="project" value="InterPro"/>
</dbReference>
<gene>
    <name evidence="12" type="primary">LOC101331853</name>
</gene>
<keyword evidence="3 8" id="KW-0479">Metal-binding</keyword>
<evidence type="ECO:0000256" key="2">
    <source>
        <dbReference type="ARBA" id="ARBA00022434"/>
    </source>
</evidence>
<dbReference type="RefSeq" id="XP_033719630.1">
    <property type="nucleotide sequence ID" value="XM_033863739.1"/>
</dbReference>
<keyword evidence="2 9" id="KW-0409">Iron storage</keyword>
<comment type="similarity">
    <text evidence="1 9">Belongs to the ferritin family.</text>
</comment>
<dbReference type="GO" id="GO:0006826">
    <property type="term" value="P:iron ion transport"/>
    <property type="evidence" value="ECO:0007669"/>
    <property type="project" value="InterPro"/>
</dbReference>
<evidence type="ECO:0000256" key="7">
    <source>
        <dbReference type="ARBA" id="ARBA00047045"/>
    </source>
</evidence>
<accession>A0A6J3RYI1</accession>
<evidence type="ECO:0000313" key="11">
    <source>
        <dbReference type="Proteomes" id="UP000245320"/>
    </source>
</evidence>
<dbReference type="PANTHER" id="PTHR11431">
    <property type="entry name" value="FERRITIN"/>
    <property type="match status" value="1"/>
</dbReference>
<evidence type="ECO:0000256" key="9">
    <source>
        <dbReference type="RuleBase" id="RU361145"/>
    </source>
</evidence>
<dbReference type="AlphaFoldDB" id="A0A6J3RYI1"/>
<evidence type="ECO:0000256" key="3">
    <source>
        <dbReference type="ARBA" id="ARBA00022723"/>
    </source>
</evidence>
<evidence type="ECO:0000259" key="10">
    <source>
        <dbReference type="PROSITE" id="PS50905"/>
    </source>
</evidence>
<evidence type="ECO:0000313" key="12">
    <source>
        <dbReference type="RefSeq" id="XP_033719630.1"/>
    </source>
</evidence>
<name>A0A6J3RYI1_TURTR</name>
<proteinExistence type="inferred from homology"/>
<dbReference type="Proteomes" id="UP000245320">
    <property type="component" value="Chromosome 10"/>
</dbReference>